<dbReference type="GO" id="GO:0005096">
    <property type="term" value="F:GTPase activator activity"/>
    <property type="evidence" value="ECO:0007669"/>
    <property type="project" value="UniProtKB-KW"/>
</dbReference>
<dbReference type="FunFam" id="1.10.8.270:FF:000011">
    <property type="entry name" value="TBC1 domain family member 5"/>
    <property type="match status" value="1"/>
</dbReference>
<feature type="domain" description="Rab-GAP TBC" evidence="3">
    <location>
        <begin position="63"/>
        <end position="341"/>
    </location>
</feature>
<dbReference type="InterPro" id="IPR035969">
    <property type="entry name" value="Rab-GAP_TBC_sf"/>
</dbReference>
<name>A0A482XQ82_LAOST</name>
<dbReference type="SMART" id="SM00164">
    <property type="entry name" value="TBC"/>
    <property type="match status" value="1"/>
</dbReference>
<dbReference type="GO" id="GO:0005737">
    <property type="term" value="C:cytoplasm"/>
    <property type="evidence" value="ECO:0007669"/>
    <property type="project" value="UniProtKB-ARBA"/>
</dbReference>
<keyword evidence="5" id="KW-1185">Reference proteome</keyword>
<evidence type="ECO:0000256" key="2">
    <source>
        <dbReference type="SAM" id="MobiDB-lite"/>
    </source>
</evidence>
<dbReference type="FunFam" id="1.10.472.80:FF:000038">
    <property type="entry name" value="TBC1 domain family member 5"/>
    <property type="match status" value="1"/>
</dbReference>
<dbReference type="Proteomes" id="UP000291343">
    <property type="component" value="Unassembled WGS sequence"/>
</dbReference>
<dbReference type="AlphaFoldDB" id="A0A482XQ82"/>
<dbReference type="Gene3D" id="1.10.472.80">
    <property type="entry name" value="Ypt/Rab-GAP domain of gyp1p, domain 3"/>
    <property type="match status" value="1"/>
</dbReference>
<dbReference type="OrthoDB" id="27140at2759"/>
<sequence>MLQFYSKRAKLVTHSMGLIKELIESDASNEAERASCVLKYKNEWEELICGVDSLRQQAIQGNFRASRFRSVLWRILLGLFTPEKPEVWVEEASVARKHYRELRRRVNQYPWSKTLKSPVLQPNDNPLSQEDGSTWNQYFCDKELRLLIEQDVLRTFPGVDFFKNKEFQEAMVDILFCYAREYPKMCYRQGMHEILAPLIFVSHCDHQAFSHILECDPLSDTMCEVLNPDYLIEDCYMLFTRIMDSTAVAYHTSDIQPTMTGSFPSRTESGTGFSSDNQMMEKLTWIEECLLKSKDEVLHKHLTDMKITLPIYGIRWLRLLFGREFPLQDLLVLWDAIFAEGSEFQLVNYIVVAMLLCVKDQLLNSGYTECMNILMRYPPQADIGYIIKKALHLQNPDVYKDPPVTAVQLPRHVRPEDQSPPPSPVRRRPQHIDKKQNKQVSSLANSLKRLSTKRNKNYSLPVAAHSSEGIVDGVTVQEPAALIIQELRENREIMNLCRIKMLQYKSLLEKKTDPDNIDVQVITGIHELSTLLDEKNASPFVLSLLASTASPSPPAPPPKAVADVDPAYEVGESSRLSLLSPTTLGPPPTRDPLTDKLPPNSEVKMTTFSETEGPVLIDNIVFPTSSVFR</sequence>
<evidence type="ECO:0000313" key="4">
    <source>
        <dbReference type="EMBL" id="RZF47946.1"/>
    </source>
</evidence>
<protein>
    <recommendedName>
        <fullName evidence="3">Rab-GAP TBC domain-containing protein</fullName>
    </recommendedName>
</protein>
<feature type="region of interest" description="Disordered" evidence="2">
    <location>
        <begin position="410"/>
        <end position="438"/>
    </location>
</feature>
<dbReference type="PROSITE" id="PS50086">
    <property type="entry name" value="TBC_RABGAP"/>
    <property type="match status" value="1"/>
</dbReference>
<dbReference type="InterPro" id="IPR000195">
    <property type="entry name" value="Rab-GAP-TBC_dom"/>
</dbReference>
<evidence type="ECO:0000256" key="1">
    <source>
        <dbReference type="ARBA" id="ARBA00022468"/>
    </source>
</evidence>
<dbReference type="FunCoup" id="A0A482XQ82">
    <property type="interactions" value="793"/>
</dbReference>
<keyword evidence="1" id="KW-0343">GTPase activation</keyword>
<dbReference type="STRING" id="195883.A0A482XQ82"/>
<dbReference type="Gene3D" id="1.10.8.270">
    <property type="entry name" value="putative rabgap domain of human tbc1 domain family member 14 like domains"/>
    <property type="match status" value="1"/>
</dbReference>
<dbReference type="EMBL" id="QKKF02002906">
    <property type="protein sequence ID" value="RZF47946.1"/>
    <property type="molecule type" value="Genomic_DNA"/>
</dbReference>
<dbReference type="SMR" id="A0A482XQ82"/>
<proteinExistence type="predicted"/>
<dbReference type="InParanoid" id="A0A482XQ82"/>
<accession>A0A482XQ82</accession>
<gene>
    <name evidence="4" type="ORF">LSTR_LSTR008750</name>
</gene>
<dbReference type="Pfam" id="PF00566">
    <property type="entry name" value="RabGAP-TBC"/>
    <property type="match status" value="2"/>
</dbReference>
<evidence type="ECO:0000259" key="3">
    <source>
        <dbReference type="PROSITE" id="PS50086"/>
    </source>
</evidence>
<evidence type="ECO:0000313" key="5">
    <source>
        <dbReference type="Proteomes" id="UP000291343"/>
    </source>
</evidence>
<reference evidence="4 5" key="1">
    <citation type="journal article" date="2017" name="Gigascience">
        <title>Genome sequence of the small brown planthopper, Laodelphax striatellus.</title>
        <authorList>
            <person name="Zhu J."/>
            <person name="Jiang F."/>
            <person name="Wang X."/>
            <person name="Yang P."/>
            <person name="Bao Y."/>
            <person name="Zhao W."/>
            <person name="Wang W."/>
            <person name="Lu H."/>
            <person name="Wang Q."/>
            <person name="Cui N."/>
            <person name="Li J."/>
            <person name="Chen X."/>
            <person name="Luo L."/>
            <person name="Yu J."/>
            <person name="Kang L."/>
            <person name="Cui F."/>
        </authorList>
    </citation>
    <scope>NUCLEOTIDE SEQUENCE [LARGE SCALE GENOMIC DNA]</scope>
    <source>
        <strain evidence="4">Lst14</strain>
    </source>
</reference>
<dbReference type="PANTHER" id="PTHR22957:SF337">
    <property type="entry name" value="TBC1 DOMAIN FAMILY MEMBER 5"/>
    <property type="match status" value="1"/>
</dbReference>
<feature type="region of interest" description="Disordered" evidence="2">
    <location>
        <begin position="575"/>
        <end position="600"/>
    </location>
</feature>
<organism evidence="4 5">
    <name type="scientific">Laodelphax striatellus</name>
    <name type="common">Small brown planthopper</name>
    <name type="synonym">Delphax striatella</name>
    <dbReference type="NCBI Taxonomy" id="195883"/>
    <lineage>
        <taxon>Eukaryota</taxon>
        <taxon>Metazoa</taxon>
        <taxon>Ecdysozoa</taxon>
        <taxon>Arthropoda</taxon>
        <taxon>Hexapoda</taxon>
        <taxon>Insecta</taxon>
        <taxon>Pterygota</taxon>
        <taxon>Neoptera</taxon>
        <taxon>Paraneoptera</taxon>
        <taxon>Hemiptera</taxon>
        <taxon>Auchenorrhyncha</taxon>
        <taxon>Fulgoroidea</taxon>
        <taxon>Delphacidae</taxon>
        <taxon>Criomorphinae</taxon>
        <taxon>Laodelphax</taxon>
    </lineage>
</organism>
<dbReference type="SUPFAM" id="SSF47923">
    <property type="entry name" value="Ypt/Rab-GAP domain of gyp1p"/>
    <property type="match status" value="2"/>
</dbReference>
<comment type="caution">
    <text evidence="4">The sequence shown here is derived from an EMBL/GenBank/DDBJ whole genome shotgun (WGS) entry which is preliminary data.</text>
</comment>
<dbReference type="PANTHER" id="PTHR22957">
    <property type="entry name" value="TBC1 DOMAIN FAMILY MEMBER GTPASE-ACTIVATING PROTEIN"/>
    <property type="match status" value="1"/>
</dbReference>